<comment type="similarity">
    <text evidence="2 6">Belongs to the SURF1 family.</text>
</comment>
<keyword evidence="4 6" id="KW-1133">Transmembrane helix</keyword>
<evidence type="ECO:0000313" key="8">
    <source>
        <dbReference type="EMBL" id="BFO20387.1"/>
    </source>
</evidence>
<sequence length="338" mass="37189">MDRPLRGNRERWAEGLRAYPARPPAAPEIVLGTVPDGRGASNSPKSWPAGRTRRNAPLAELYGRGVYRFLLSRQWVIITLVALLLIPTMISLGIWQMDRHDERAARNQLVADALAADPVPVERLAAPGDAVTRAERYRTVTAKGHFDTDDEVVVRRRTNGDDEIGFHVLTPFVLDGGQILLVNRGWIPADGPSQTAFPEVPAPPRGEVTITGRLMPDETTGASGIKDLEGLPDRQIMLIDSEREAKRLGARVLGGYVAQTAPEPEDGTPQQLGNPGKENAALNYAYAVQWWLFAAAVPVGWVVLVRRESRSGPARTYGRRTPRRASRRRCSRPPGRSP</sequence>
<reference evidence="8" key="1">
    <citation type="submission" date="2024-06" db="EMBL/GenBank/DDBJ databases">
        <authorList>
            <consortium name="consrtm"/>
            <person name="Uemura M."/>
            <person name="Terahara T."/>
        </authorList>
    </citation>
    <scope>NUCLEOTIDE SEQUENCE</scope>
    <source>
        <strain evidence="8">KM77-8</strain>
    </source>
</reference>
<comment type="subcellular location">
    <subcellularLocation>
        <location evidence="6">Cell membrane</location>
        <topology evidence="6">Multi-pass membrane protein</topology>
    </subcellularLocation>
    <subcellularLocation>
        <location evidence="1">Membrane</location>
    </subcellularLocation>
</comment>
<name>A0AAT9HSH6_9ACTN</name>
<evidence type="ECO:0000256" key="4">
    <source>
        <dbReference type="ARBA" id="ARBA00022989"/>
    </source>
</evidence>
<keyword evidence="5 6" id="KW-0472">Membrane</keyword>
<dbReference type="CDD" id="cd06662">
    <property type="entry name" value="SURF1"/>
    <property type="match status" value="1"/>
</dbReference>
<dbReference type="PROSITE" id="PS50895">
    <property type="entry name" value="SURF1"/>
    <property type="match status" value="1"/>
</dbReference>
<evidence type="ECO:0000256" key="1">
    <source>
        <dbReference type="ARBA" id="ARBA00004370"/>
    </source>
</evidence>
<dbReference type="InterPro" id="IPR002994">
    <property type="entry name" value="Surf1/Shy1"/>
</dbReference>
<reference evidence="8" key="2">
    <citation type="submission" date="2024-07" db="EMBL/GenBank/DDBJ databases">
        <title>Streptomyces haneummycinica sp. nov., a new antibiotic-producing actinobacterium isolated from marine sediment.</title>
        <authorList>
            <person name="Uemura M."/>
            <person name="Hamada M."/>
            <person name="Hirano S."/>
            <person name="Kobayashi K."/>
            <person name="Ohshiro T."/>
            <person name="Kobayashi T."/>
            <person name="Terahara T."/>
        </authorList>
    </citation>
    <scope>NUCLEOTIDE SEQUENCE</scope>
    <source>
        <strain evidence="8">KM77-8</strain>
    </source>
</reference>
<dbReference type="GO" id="GO:0005886">
    <property type="term" value="C:plasma membrane"/>
    <property type="evidence" value="ECO:0007669"/>
    <property type="project" value="UniProtKB-SubCell"/>
</dbReference>
<accession>A0AAT9HSH6</accession>
<organism evidence="8">
    <name type="scientific">Streptomyces haneummycinicus</name>
    <dbReference type="NCBI Taxonomy" id="3074435"/>
    <lineage>
        <taxon>Bacteria</taxon>
        <taxon>Bacillati</taxon>
        <taxon>Actinomycetota</taxon>
        <taxon>Actinomycetes</taxon>
        <taxon>Kitasatosporales</taxon>
        <taxon>Streptomycetaceae</taxon>
        <taxon>Streptomyces</taxon>
    </lineage>
</organism>
<dbReference type="Pfam" id="PF02104">
    <property type="entry name" value="SURF1"/>
    <property type="match status" value="1"/>
</dbReference>
<evidence type="ECO:0000256" key="6">
    <source>
        <dbReference type="RuleBase" id="RU363076"/>
    </source>
</evidence>
<dbReference type="AlphaFoldDB" id="A0AAT9HSH6"/>
<evidence type="ECO:0000256" key="3">
    <source>
        <dbReference type="ARBA" id="ARBA00022692"/>
    </source>
</evidence>
<feature type="transmembrane region" description="Helical" evidence="6">
    <location>
        <begin position="75"/>
        <end position="95"/>
    </location>
</feature>
<gene>
    <name evidence="8" type="ORF">SHKM778_67750</name>
</gene>
<feature type="region of interest" description="Disordered" evidence="7">
    <location>
        <begin position="32"/>
        <end position="51"/>
    </location>
</feature>
<feature type="transmembrane region" description="Helical" evidence="6">
    <location>
        <begin position="284"/>
        <end position="305"/>
    </location>
</feature>
<evidence type="ECO:0000256" key="7">
    <source>
        <dbReference type="SAM" id="MobiDB-lite"/>
    </source>
</evidence>
<evidence type="ECO:0000256" key="2">
    <source>
        <dbReference type="ARBA" id="ARBA00007165"/>
    </source>
</evidence>
<feature type="compositionally biased region" description="Basic residues" evidence="7">
    <location>
        <begin position="317"/>
        <end position="331"/>
    </location>
</feature>
<evidence type="ECO:0000256" key="5">
    <source>
        <dbReference type="ARBA" id="ARBA00023136"/>
    </source>
</evidence>
<keyword evidence="3 6" id="KW-0812">Transmembrane</keyword>
<dbReference type="EMBL" id="AP035768">
    <property type="protein sequence ID" value="BFO20387.1"/>
    <property type="molecule type" value="Genomic_DNA"/>
</dbReference>
<protein>
    <recommendedName>
        <fullName evidence="6">SURF1-like protein</fullName>
    </recommendedName>
</protein>
<dbReference type="PANTHER" id="PTHR23427">
    <property type="entry name" value="SURFEIT LOCUS PROTEIN"/>
    <property type="match status" value="1"/>
</dbReference>
<feature type="region of interest" description="Disordered" evidence="7">
    <location>
        <begin position="312"/>
        <end position="338"/>
    </location>
</feature>
<dbReference type="InterPro" id="IPR045214">
    <property type="entry name" value="Surf1/Surf4"/>
</dbReference>
<keyword evidence="6" id="KW-1003">Cell membrane</keyword>
<dbReference type="PANTHER" id="PTHR23427:SF2">
    <property type="entry name" value="SURFEIT LOCUS PROTEIN 1"/>
    <property type="match status" value="1"/>
</dbReference>
<proteinExistence type="inferred from homology"/>